<dbReference type="Proteomes" id="UP000030765">
    <property type="component" value="Unassembled WGS sequence"/>
</dbReference>
<accession>A0A084WC69</accession>
<dbReference type="EMBL" id="KE525333">
    <property type="protein sequence ID" value="KFB47813.1"/>
    <property type="molecule type" value="Genomic_DNA"/>
</dbReference>
<dbReference type="AlphaFoldDB" id="A0A084WC69"/>
<keyword evidence="3" id="KW-1185">Reference proteome</keyword>
<proteinExistence type="predicted"/>
<reference evidence="2" key="2">
    <citation type="submission" date="2020-05" db="UniProtKB">
        <authorList>
            <consortium name="EnsemblMetazoa"/>
        </authorList>
    </citation>
    <scope>IDENTIFICATION</scope>
</reference>
<dbReference type="VEuPathDB" id="VectorBase:ASIC015769"/>
<dbReference type="EnsemblMetazoa" id="ASIC015769-RA">
    <property type="protein sequence ID" value="ASIC015769-PA"/>
    <property type="gene ID" value="ASIC015769"/>
</dbReference>
<organism evidence="1">
    <name type="scientific">Anopheles sinensis</name>
    <name type="common">Mosquito</name>
    <dbReference type="NCBI Taxonomy" id="74873"/>
    <lineage>
        <taxon>Eukaryota</taxon>
        <taxon>Metazoa</taxon>
        <taxon>Ecdysozoa</taxon>
        <taxon>Arthropoda</taxon>
        <taxon>Hexapoda</taxon>
        <taxon>Insecta</taxon>
        <taxon>Pterygota</taxon>
        <taxon>Neoptera</taxon>
        <taxon>Endopterygota</taxon>
        <taxon>Diptera</taxon>
        <taxon>Nematocera</taxon>
        <taxon>Culicoidea</taxon>
        <taxon>Culicidae</taxon>
        <taxon>Anophelinae</taxon>
        <taxon>Anopheles</taxon>
    </lineage>
</organism>
<protein>
    <submittedName>
        <fullName evidence="1 2">Uncharacterized protein</fullName>
    </submittedName>
</protein>
<gene>
    <name evidence="1" type="ORF">ZHAS_00015769</name>
</gene>
<evidence type="ECO:0000313" key="2">
    <source>
        <dbReference type="EnsemblMetazoa" id="ASIC015769-PA"/>
    </source>
</evidence>
<evidence type="ECO:0000313" key="1">
    <source>
        <dbReference type="EMBL" id="KFB47813.1"/>
    </source>
</evidence>
<sequence length="52" mass="6165">MEVHIRSSWVLFRETLKRFAAAFNRSMVIDVLMDYSEPQLSTDKRGFNPIFN</sequence>
<reference evidence="1 3" key="1">
    <citation type="journal article" date="2014" name="BMC Genomics">
        <title>Genome sequence of Anopheles sinensis provides insight into genetics basis of mosquito competence for malaria parasites.</title>
        <authorList>
            <person name="Zhou D."/>
            <person name="Zhang D."/>
            <person name="Ding G."/>
            <person name="Shi L."/>
            <person name="Hou Q."/>
            <person name="Ye Y."/>
            <person name="Xu Y."/>
            <person name="Zhou H."/>
            <person name="Xiong C."/>
            <person name="Li S."/>
            <person name="Yu J."/>
            <person name="Hong S."/>
            <person name="Yu X."/>
            <person name="Zou P."/>
            <person name="Chen C."/>
            <person name="Chang X."/>
            <person name="Wang W."/>
            <person name="Lv Y."/>
            <person name="Sun Y."/>
            <person name="Ma L."/>
            <person name="Shen B."/>
            <person name="Zhu C."/>
        </authorList>
    </citation>
    <scope>NUCLEOTIDE SEQUENCE [LARGE SCALE GENOMIC DNA]</scope>
</reference>
<dbReference type="EMBL" id="ATLV01022575">
    <property type="status" value="NOT_ANNOTATED_CDS"/>
    <property type="molecule type" value="Genomic_DNA"/>
</dbReference>
<evidence type="ECO:0000313" key="3">
    <source>
        <dbReference type="Proteomes" id="UP000030765"/>
    </source>
</evidence>
<name>A0A084WC69_ANOSI</name>